<feature type="chain" id="PRO_5045378960" description="CarboxypepD_reg-like domain-containing protein" evidence="1">
    <location>
        <begin position="20"/>
        <end position="245"/>
    </location>
</feature>
<organism evidence="2 3">
    <name type="scientific">Mucilaginibacter calamicampi</name>
    <dbReference type="NCBI Taxonomy" id="1302352"/>
    <lineage>
        <taxon>Bacteria</taxon>
        <taxon>Pseudomonadati</taxon>
        <taxon>Bacteroidota</taxon>
        <taxon>Sphingobacteriia</taxon>
        <taxon>Sphingobacteriales</taxon>
        <taxon>Sphingobacteriaceae</taxon>
        <taxon>Mucilaginibacter</taxon>
    </lineage>
</organism>
<evidence type="ECO:0000313" key="3">
    <source>
        <dbReference type="Proteomes" id="UP001596958"/>
    </source>
</evidence>
<reference evidence="3" key="1">
    <citation type="journal article" date="2019" name="Int. J. Syst. Evol. Microbiol.">
        <title>The Global Catalogue of Microorganisms (GCM) 10K type strain sequencing project: providing services to taxonomists for standard genome sequencing and annotation.</title>
        <authorList>
            <consortium name="The Broad Institute Genomics Platform"/>
            <consortium name="The Broad Institute Genome Sequencing Center for Infectious Disease"/>
            <person name="Wu L."/>
            <person name="Ma J."/>
        </authorList>
    </citation>
    <scope>NUCLEOTIDE SEQUENCE [LARGE SCALE GENOMIC DNA]</scope>
    <source>
        <strain evidence="3">CCUG 63418</strain>
    </source>
</reference>
<sequence length="245" mass="27624">MKRLLLFILFTTACLQTFAQQKFTEGLVFDAVTKDRIAVVNIVNLRTGESMYNNLNGVFKVKSEPGDLLVFSKADYFNDTVRVSNDMAKVVYLSRAGIALKEVNIYGALATPRSIMDKNRSLYSKAYGSLANKDLLSFSGGSVGLSIDALYNAFSKEGRNAKHLRDVLDADYKQNTIDYRFSRAFVGRVTGLQGGKLDDFMKKYRPGYYFITYASEYELIASIRANLKRYQRNPLAFELPSLEPL</sequence>
<proteinExistence type="predicted"/>
<gene>
    <name evidence="2" type="ORF">ACFQZS_18320</name>
</gene>
<evidence type="ECO:0000256" key="1">
    <source>
        <dbReference type="SAM" id="SignalP"/>
    </source>
</evidence>
<comment type="caution">
    <text evidence="2">The sequence shown here is derived from an EMBL/GenBank/DDBJ whole genome shotgun (WGS) entry which is preliminary data.</text>
</comment>
<keyword evidence="1" id="KW-0732">Signal</keyword>
<dbReference type="RefSeq" id="WP_377102460.1">
    <property type="nucleotide sequence ID" value="NZ_JBHTHU010000022.1"/>
</dbReference>
<dbReference type="Proteomes" id="UP001596958">
    <property type="component" value="Unassembled WGS sequence"/>
</dbReference>
<keyword evidence="3" id="KW-1185">Reference proteome</keyword>
<accession>A0ABW2Z5S4</accession>
<dbReference type="EMBL" id="JBHTHU010000022">
    <property type="protein sequence ID" value="MFD0752116.1"/>
    <property type="molecule type" value="Genomic_DNA"/>
</dbReference>
<protein>
    <recommendedName>
        <fullName evidence="4">CarboxypepD_reg-like domain-containing protein</fullName>
    </recommendedName>
</protein>
<feature type="signal peptide" evidence="1">
    <location>
        <begin position="1"/>
        <end position="19"/>
    </location>
</feature>
<name>A0ABW2Z5S4_9SPHI</name>
<evidence type="ECO:0000313" key="2">
    <source>
        <dbReference type="EMBL" id="MFD0752116.1"/>
    </source>
</evidence>
<evidence type="ECO:0008006" key="4">
    <source>
        <dbReference type="Google" id="ProtNLM"/>
    </source>
</evidence>